<evidence type="ECO:0000313" key="3">
    <source>
        <dbReference type="Proteomes" id="UP000094622"/>
    </source>
</evidence>
<protein>
    <submittedName>
        <fullName evidence="2">Phage portal protein</fullName>
    </submittedName>
</protein>
<dbReference type="Gene3D" id="3.40.140.120">
    <property type="match status" value="1"/>
</dbReference>
<reference evidence="2 3" key="1">
    <citation type="submission" date="2016-07" db="EMBL/GenBank/DDBJ databases">
        <title>Draft Genome Sequence of Methylobrevis pamukkalensis PK2.</title>
        <authorList>
            <person name="Vasilenko O.V."/>
            <person name="Doronina N.V."/>
            <person name="Shmareva M.N."/>
            <person name="Tarlachkov S.V."/>
            <person name="Mustakhimov I."/>
            <person name="Trotsenko Y.A."/>
        </authorList>
    </citation>
    <scope>NUCLEOTIDE SEQUENCE [LARGE SCALE GENOMIC DNA]</scope>
    <source>
        <strain evidence="2 3">PK2</strain>
    </source>
</reference>
<dbReference type="AlphaFoldDB" id="A0A1E3GXV6"/>
<dbReference type="Gene3D" id="1.20.1270.210">
    <property type="match status" value="1"/>
</dbReference>
<gene>
    <name evidence="2" type="ORF">A6302_03859</name>
</gene>
<dbReference type="InterPro" id="IPR006427">
    <property type="entry name" value="Portal_HK97"/>
</dbReference>
<dbReference type="EMBL" id="MCRJ01000128">
    <property type="protein sequence ID" value="ODN68854.1"/>
    <property type="molecule type" value="Genomic_DNA"/>
</dbReference>
<name>A0A1E3GXV6_9HYPH</name>
<feature type="region of interest" description="Disordered" evidence="1">
    <location>
        <begin position="380"/>
        <end position="408"/>
    </location>
</feature>
<dbReference type="Pfam" id="PF04860">
    <property type="entry name" value="Phage_portal"/>
    <property type="match status" value="1"/>
</dbReference>
<feature type="compositionally biased region" description="Low complexity" evidence="1">
    <location>
        <begin position="390"/>
        <end position="408"/>
    </location>
</feature>
<evidence type="ECO:0000256" key="1">
    <source>
        <dbReference type="SAM" id="MobiDB-lite"/>
    </source>
</evidence>
<sequence length="408" mass="44321">MSFWNPFRRSSPNVETRDATLASPDAALFEIFGSIVTAAGEAVSPETAMRCTAVRCAVETIAETIGQLPVHVYARDASGAKERAPDHPAYRLLHDEANDWTPAPAMFEQITRDALLYGNGFLYINRVDGAPFELLRIAPKAMTVEVDSVTGEPVYRSNTSPARTYDRGDLIHIRAPSCDGIRGESPVMACREAIGLALVMEKYAGKLFGNGARPSGVLKFPKVLGDAAASRIVASWKAAHSGGENAGRTALIEDGGEFQSIALSSVDAQFLEMRHFAIEEIARVFRVPPHLLFELGRATWGNASEMGAAFLTYSLMRWLKVWQGELRLKLFTPDERRTYFPEFLVDDLLRADLAARADAYGKLIAARVLNPNEARAMENRPPYAGGDVFANPNTTAGAAADTGGNPDA</sequence>
<keyword evidence="3" id="KW-1185">Reference proteome</keyword>
<dbReference type="RefSeq" id="WP_069308100.1">
    <property type="nucleotide sequence ID" value="NZ_MCRJ01000128.1"/>
</dbReference>
<dbReference type="OrthoDB" id="7592047at2"/>
<evidence type="ECO:0000313" key="2">
    <source>
        <dbReference type="EMBL" id="ODN68854.1"/>
    </source>
</evidence>
<dbReference type="PATRIC" id="fig|1439726.3.peg.4072"/>
<organism evidence="2 3">
    <name type="scientific">Methylobrevis pamukkalensis</name>
    <dbReference type="NCBI Taxonomy" id="1439726"/>
    <lineage>
        <taxon>Bacteria</taxon>
        <taxon>Pseudomonadati</taxon>
        <taxon>Pseudomonadota</taxon>
        <taxon>Alphaproteobacteria</taxon>
        <taxon>Hyphomicrobiales</taxon>
        <taxon>Pleomorphomonadaceae</taxon>
        <taxon>Methylobrevis</taxon>
    </lineage>
</organism>
<proteinExistence type="predicted"/>
<dbReference type="InterPro" id="IPR006944">
    <property type="entry name" value="Phage/GTA_portal"/>
</dbReference>
<dbReference type="Proteomes" id="UP000094622">
    <property type="component" value="Unassembled WGS sequence"/>
</dbReference>
<dbReference type="Gene3D" id="3.30.1120.70">
    <property type="match status" value="1"/>
</dbReference>
<dbReference type="NCBIfam" id="TIGR01537">
    <property type="entry name" value="portal_HK97"/>
    <property type="match status" value="1"/>
</dbReference>
<accession>A0A1E3GXV6</accession>
<comment type="caution">
    <text evidence="2">The sequence shown here is derived from an EMBL/GenBank/DDBJ whole genome shotgun (WGS) entry which is preliminary data.</text>
</comment>